<evidence type="ECO:0000256" key="1">
    <source>
        <dbReference type="SAM" id="MobiDB-lite"/>
    </source>
</evidence>
<dbReference type="InterPro" id="IPR032071">
    <property type="entry name" value="DUF4806"/>
</dbReference>
<name>A0AAV0X0C5_9HEMI</name>
<evidence type="ECO:0000259" key="2">
    <source>
        <dbReference type="Pfam" id="PF16064"/>
    </source>
</evidence>
<dbReference type="Pfam" id="PF16064">
    <property type="entry name" value="DUF4806"/>
    <property type="match status" value="1"/>
</dbReference>
<organism evidence="3 4">
    <name type="scientific">Macrosiphum euphorbiae</name>
    <name type="common">potato aphid</name>
    <dbReference type="NCBI Taxonomy" id="13131"/>
    <lineage>
        <taxon>Eukaryota</taxon>
        <taxon>Metazoa</taxon>
        <taxon>Ecdysozoa</taxon>
        <taxon>Arthropoda</taxon>
        <taxon>Hexapoda</taxon>
        <taxon>Insecta</taxon>
        <taxon>Pterygota</taxon>
        <taxon>Neoptera</taxon>
        <taxon>Paraneoptera</taxon>
        <taxon>Hemiptera</taxon>
        <taxon>Sternorrhyncha</taxon>
        <taxon>Aphidomorpha</taxon>
        <taxon>Aphidoidea</taxon>
        <taxon>Aphididae</taxon>
        <taxon>Macrosiphini</taxon>
        <taxon>Macrosiphum</taxon>
    </lineage>
</organism>
<proteinExistence type="predicted"/>
<feature type="region of interest" description="Disordered" evidence="1">
    <location>
        <begin position="155"/>
        <end position="254"/>
    </location>
</feature>
<dbReference type="PANTHER" id="PTHR34153">
    <property type="entry name" value="SI:CH211-262H13.3-RELATED-RELATED"/>
    <property type="match status" value="1"/>
</dbReference>
<evidence type="ECO:0000313" key="4">
    <source>
        <dbReference type="Proteomes" id="UP001160148"/>
    </source>
</evidence>
<protein>
    <recommendedName>
        <fullName evidence="2">DUF4806 domain-containing protein</fullName>
    </recommendedName>
</protein>
<feature type="domain" description="DUF4806" evidence="2">
    <location>
        <begin position="402"/>
        <end position="476"/>
    </location>
</feature>
<dbReference type="Proteomes" id="UP001160148">
    <property type="component" value="Unassembled WGS sequence"/>
</dbReference>
<accession>A0AAV0X0C5</accession>
<dbReference type="EMBL" id="CARXXK010000003">
    <property type="protein sequence ID" value="CAI6361182.1"/>
    <property type="molecule type" value="Genomic_DNA"/>
</dbReference>
<keyword evidence="4" id="KW-1185">Reference proteome</keyword>
<evidence type="ECO:0000313" key="3">
    <source>
        <dbReference type="EMBL" id="CAI6361182.1"/>
    </source>
</evidence>
<reference evidence="3 4" key="1">
    <citation type="submission" date="2023-01" db="EMBL/GenBank/DDBJ databases">
        <authorList>
            <person name="Whitehead M."/>
        </authorList>
    </citation>
    <scope>NUCLEOTIDE SEQUENCE [LARGE SCALE GENOMIC DNA]</scope>
</reference>
<comment type="caution">
    <text evidence="3">The sequence shown here is derived from an EMBL/GenBank/DDBJ whole genome shotgun (WGS) entry which is preliminary data.</text>
</comment>
<dbReference type="PANTHER" id="PTHR34153:SF2">
    <property type="entry name" value="SI:CH211-262H13.3-RELATED"/>
    <property type="match status" value="1"/>
</dbReference>
<sequence length="528" mass="60933">MYIVVDFQNDNSVEAVPNTWYSNGSCVWPKKGQNINKLIEQNIKPEEFRHEILKAKKMGEKTYSLSEAKLKANKATITSELSSVDEDVYYKEQSKKNKSSLNLKNKNIYKSPPNYKKTMIKDVDNLHGVKNSDENENDNMLPVISSKKNNMLQTNTNKKSMMPSTSHEFNSDESENDMLPVKSSKKKNMLQTNTNKKSMMPSTSHEFNSDESENDMLPVKSSKKKNMLQTDTNKKSMMPSTSHEFNSDESENDMLPVKSSKKNNMLQTNTNKKSMMSSTSHEFSVEKSPRKWLVRKISSTDDMEENYRSPIQKAWIITPSPIKELVLDEELKTVSCKKKLNFHSEPKEFDLESTDKMNKIYRIVLSLKYDIKELLSKVDRLENQGKYDEFELDNQSSDDAVSWNFPITTVNEVSLFEKKLQDKTFRFKIVKNLSMLVRSSLSETVRHILSRMFVNSVLSQYSFVGQKKKLAFSSLNACSVIFDAIRNIKQFKDVPSLNIEKPLKDYLAGAKFRDLKRKNKEDNNAILI</sequence>
<gene>
    <name evidence="3" type="ORF">MEUPH1_LOCUS16393</name>
</gene>
<dbReference type="AlphaFoldDB" id="A0AAV0X0C5"/>
<feature type="compositionally biased region" description="Polar residues" evidence="1">
    <location>
        <begin position="155"/>
        <end position="168"/>
    </location>
</feature>
<feature type="compositionally biased region" description="Polar residues" evidence="1">
    <location>
        <begin position="189"/>
        <end position="206"/>
    </location>
</feature>